<name>A0ABM9ANP1_9BACT</name>
<dbReference type="Gene3D" id="1.50.10.10">
    <property type="match status" value="1"/>
</dbReference>
<keyword evidence="3" id="KW-1185">Reference proteome</keyword>
<feature type="domain" description="Glycosyl hydrolase family 95 catalytic" evidence="1">
    <location>
        <begin position="287"/>
        <end position="661"/>
    </location>
</feature>
<comment type="caution">
    <text evidence="2">The sequence shown here is derived from an EMBL/GenBank/DDBJ whole genome shotgun (WGS) entry which is preliminary data.</text>
</comment>
<dbReference type="Gene3D" id="2.70.98.50">
    <property type="entry name" value="putative glycoside hydrolase family protein from bacillus halodurans"/>
    <property type="match status" value="1"/>
</dbReference>
<dbReference type="EMBL" id="CAKLPY010000001">
    <property type="protein sequence ID" value="CAH0995382.1"/>
    <property type="molecule type" value="Genomic_DNA"/>
</dbReference>
<reference evidence="2" key="1">
    <citation type="submission" date="2021-12" db="EMBL/GenBank/DDBJ databases">
        <authorList>
            <person name="Rodrigo-Torres L."/>
            <person name="Arahal R. D."/>
            <person name="Lucena T."/>
        </authorList>
    </citation>
    <scope>NUCLEOTIDE SEQUENCE</scope>
    <source>
        <strain evidence="2">CECT 8858</strain>
    </source>
</reference>
<dbReference type="PANTHER" id="PTHR31084:SF0">
    <property type="entry name" value="ALPHA-L-FUCOSIDASE 2"/>
    <property type="match status" value="1"/>
</dbReference>
<dbReference type="InterPro" id="IPR054363">
    <property type="entry name" value="GH95_cat"/>
</dbReference>
<dbReference type="Proteomes" id="UP000837932">
    <property type="component" value="Unassembled WGS sequence"/>
</dbReference>
<evidence type="ECO:0000313" key="3">
    <source>
        <dbReference type="Proteomes" id="UP000837932"/>
    </source>
</evidence>
<dbReference type="Pfam" id="PF22124">
    <property type="entry name" value="Glyco_hydro_95_cat"/>
    <property type="match status" value="1"/>
</dbReference>
<sequence length="755" mass="85571">MTKRNLRTTIFILFSFAKITFTIAQINKKITWDFPLPRTHTGILLGNGTQGLMVWGKDNLLNITIGRAGFWDHRGGNDFSVRVNYNGLKKLLQNNQQDSIKHAFEVPKLPNANPSFGQPRQIGGGRLEIELPKGWTLTKGELNLSKAEIQISATFQGRIQIITIRQAIIDELFWVTIPAGLTATKISLKSAWDFISEDLAKAGIEKPIIWLCPENNCGGFTQRLPEDVPLSIGYSRKGNTVSVATSLRYDSREIVEHKLQNNDYQRAIPLIESWWKNYWENIPKVSLPDPILQELYDYGLYKQACSTPPQGIACTLQGPFIEEYQLAPWSNDYHFNINAEMIYYPALMSGKFDHFKPLWNMIESWKTQISKNGETFFGRKGAMMLPHAVDDKCKVVGSFWTGTIDHACTAWMAQMAWLHFSYSGDKSILEKTAYPLLNGTFEGYWAMLEEKNGIFHLPISVSPEYGGNSFDAWGDNASFQLAALHAICKILPKAANILKMPIDPRWKEVDTKLPDYSLINKNIALWEGMELKEAHRHHSHLSSIYPFVSIDPNAETNKNIVQNAVNTWVEKGTGTWAGWSFPWAAIIHARTGQTEAAVSWLHYWKENFTNEGRGTLSNANTNGHSVFGQPVWSKLPENTPNREIMQLDAGFGALSAIYELLVQNRIDGIYVLPDMPFYWKSLFFQDIWTEGGFKISAKVELGKVVEVKIKSTREGNINLYHNLGEKYTINNAPKTGKFFEKKMKSGDEIVLIRAN</sequence>
<protein>
    <recommendedName>
        <fullName evidence="1">Glycosyl hydrolase family 95 catalytic domain-containing protein</fullName>
    </recommendedName>
</protein>
<dbReference type="InterPro" id="IPR008928">
    <property type="entry name" value="6-hairpin_glycosidase_sf"/>
</dbReference>
<organism evidence="2 3">
    <name type="scientific">Emticicia aquatica</name>
    <dbReference type="NCBI Taxonomy" id="1681835"/>
    <lineage>
        <taxon>Bacteria</taxon>
        <taxon>Pseudomonadati</taxon>
        <taxon>Bacteroidota</taxon>
        <taxon>Cytophagia</taxon>
        <taxon>Cytophagales</taxon>
        <taxon>Leadbetterellaceae</taxon>
        <taxon>Emticicia</taxon>
    </lineage>
</organism>
<gene>
    <name evidence="2" type="ORF">EMA8858_01503</name>
</gene>
<evidence type="ECO:0000313" key="2">
    <source>
        <dbReference type="EMBL" id="CAH0995382.1"/>
    </source>
</evidence>
<dbReference type="RefSeq" id="WP_238805936.1">
    <property type="nucleotide sequence ID" value="NZ_CAKLPY010000001.1"/>
</dbReference>
<evidence type="ECO:0000259" key="1">
    <source>
        <dbReference type="Pfam" id="PF22124"/>
    </source>
</evidence>
<proteinExistence type="predicted"/>
<dbReference type="PANTHER" id="PTHR31084">
    <property type="entry name" value="ALPHA-L-FUCOSIDASE 2"/>
    <property type="match status" value="1"/>
</dbReference>
<dbReference type="SUPFAM" id="SSF48208">
    <property type="entry name" value="Six-hairpin glycosidases"/>
    <property type="match status" value="1"/>
</dbReference>
<accession>A0ABM9ANP1</accession>
<dbReference type="InterPro" id="IPR012341">
    <property type="entry name" value="6hp_glycosidase-like_sf"/>
</dbReference>